<dbReference type="EMBL" id="BGZK01003648">
    <property type="protein sequence ID" value="GBP03332.1"/>
    <property type="molecule type" value="Genomic_DNA"/>
</dbReference>
<dbReference type="Proteomes" id="UP000299102">
    <property type="component" value="Unassembled WGS sequence"/>
</dbReference>
<dbReference type="STRING" id="151549.A0A4C1SMG5"/>
<protein>
    <recommendedName>
        <fullName evidence="1">Integrase catalytic domain-containing protein</fullName>
    </recommendedName>
</protein>
<feature type="domain" description="Integrase catalytic" evidence="1">
    <location>
        <begin position="10"/>
        <end position="193"/>
    </location>
</feature>
<dbReference type="PROSITE" id="PS50994">
    <property type="entry name" value="INTEGRASE"/>
    <property type="match status" value="1"/>
</dbReference>
<gene>
    <name evidence="2" type="ORF">EVAR_59363_1</name>
</gene>
<dbReference type="GO" id="GO:0015074">
    <property type="term" value="P:DNA integration"/>
    <property type="evidence" value="ECO:0007669"/>
    <property type="project" value="InterPro"/>
</dbReference>
<dbReference type="OrthoDB" id="8036689at2759"/>
<dbReference type="PANTHER" id="PTHR47331">
    <property type="entry name" value="PHD-TYPE DOMAIN-CONTAINING PROTEIN"/>
    <property type="match status" value="1"/>
</dbReference>
<sequence length="193" mass="22020">MEQLPSSRIELIYPFLHCGVDYAELVLIADRKGRGCRLLESYICIFVCFASKAVHLELVTELTKETYMAALNRFIAFKGKPKSIYSDNATNFVGRYTELYTLLKDSEYVSDTFQEGIGFVFAPAHSHHFDGLSKAAGRSTKHHLRRILNLTHFTFEEMTICLYQIEAVLNSRPVTQLSHSIFMILPPLHQPIS</sequence>
<organism evidence="2 3">
    <name type="scientific">Eumeta variegata</name>
    <name type="common">Bagworm moth</name>
    <name type="synonym">Eumeta japonica</name>
    <dbReference type="NCBI Taxonomy" id="151549"/>
    <lineage>
        <taxon>Eukaryota</taxon>
        <taxon>Metazoa</taxon>
        <taxon>Ecdysozoa</taxon>
        <taxon>Arthropoda</taxon>
        <taxon>Hexapoda</taxon>
        <taxon>Insecta</taxon>
        <taxon>Pterygota</taxon>
        <taxon>Neoptera</taxon>
        <taxon>Endopterygota</taxon>
        <taxon>Lepidoptera</taxon>
        <taxon>Glossata</taxon>
        <taxon>Ditrysia</taxon>
        <taxon>Tineoidea</taxon>
        <taxon>Psychidae</taxon>
        <taxon>Oiketicinae</taxon>
        <taxon>Eumeta</taxon>
    </lineage>
</organism>
<dbReference type="AlphaFoldDB" id="A0A4C1SMG5"/>
<dbReference type="InterPro" id="IPR036397">
    <property type="entry name" value="RNaseH_sf"/>
</dbReference>
<dbReference type="SUPFAM" id="SSF53098">
    <property type="entry name" value="Ribonuclease H-like"/>
    <property type="match status" value="1"/>
</dbReference>
<accession>A0A4C1SMG5</accession>
<keyword evidence="3" id="KW-1185">Reference proteome</keyword>
<comment type="caution">
    <text evidence="2">The sequence shown here is derived from an EMBL/GenBank/DDBJ whole genome shotgun (WGS) entry which is preliminary data.</text>
</comment>
<proteinExistence type="predicted"/>
<name>A0A4C1SMG5_EUMVA</name>
<reference evidence="2 3" key="1">
    <citation type="journal article" date="2019" name="Commun. Biol.">
        <title>The bagworm genome reveals a unique fibroin gene that provides high tensile strength.</title>
        <authorList>
            <person name="Kono N."/>
            <person name="Nakamura H."/>
            <person name="Ohtoshi R."/>
            <person name="Tomita M."/>
            <person name="Numata K."/>
            <person name="Arakawa K."/>
        </authorList>
    </citation>
    <scope>NUCLEOTIDE SEQUENCE [LARGE SCALE GENOMIC DNA]</scope>
</reference>
<evidence type="ECO:0000313" key="2">
    <source>
        <dbReference type="EMBL" id="GBP03332.1"/>
    </source>
</evidence>
<dbReference type="InterPro" id="IPR012337">
    <property type="entry name" value="RNaseH-like_sf"/>
</dbReference>
<evidence type="ECO:0000313" key="3">
    <source>
        <dbReference type="Proteomes" id="UP000299102"/>
    </source>
</evidence>
<dbReference type="GO" id="GO:0003676">
    <property type="term" value="F:nucleic acid binding"/>
    <property type="evidence" value="ECO:0007669"/>
    <property type="project" value="InterPro"/>
</dbReference>
<evidence type="ECO:0000259" key="1">
    <source>
        <dbReference type="PROSITE" id="PS50994"/>
    </source>
</evidence>
<dbReference type="Gene3D" id="3.30.420.10">
    <property type="entry name" value="Ribonuclease H-like superfamily/Ribonuclease H"/>
    <property type="match status" value="1"/>
</dbReference>
<dbReference type="InterPro" id="IPR001584">
    <property type="entry name" value="Integrase_cat-core"/>
</dbReference>